<organism evidence="8 9">
    <name type="scientific">Tenacibaculum finnmarkense genomovar ulcerans</name>
    <dbReference type="NCBI Taxonomy" id="2781388"/>
    <lineage>
        <taxon>Bacteria</taxon>
        <taxon>Pseudomonadati</taxon>
        <taxon>Bacteroidota</taxon>
        <taxon>Flavobacteriia</taxon>
        <taxon>Flavobacteriales</taxon>
        <taxon>Flavobacteriaceae</taxon>
        <taxon>Tenacibaculum</taxon>
        <taxon>Tenacibaculum finnmarkense</taxon>
    </lineage>
</organism>
<gene>
    <name evidence="8" type="ORF">TNO010_30016</name>
</gene>
<feature type="domain" description="EamA" evidence="7">
    <location>
        <begin position="154"/>
        <end position="290"/>
    </location>
</feature>
<evidence type="ECO:0000256" key="4">
    <source>
        <dbReference type="ARBA" id="ARBA00022989"/>
    </source>
</evidence>
<feature type="transmembrane region" description="Helical" evidence="6">
    <location>
        <begin position="70"/>
        <end position="89"/>
    </location>
</feature>
<keyword evidence="3 6" id="KW-0812">Transmembrane</keyword>
<feature type="transmembrane region" description="Helical" evidence="6">
    <location>
        <begin position="248"/>
        <end position="265"/>
    </location>
</feature>
<dbReference type="InterPro" id="IPR050638">
    <property type="entry name" value="AA-Vitamin_Transporters"/>
</dbReference>
<dbReference type="PANTHER" id="PTHR32322:SF18">
    <property type="entry name" value="S-ADENOSYLMETHIONINE_S-ADENOSYLHOMOCYSTEINE TRANSPORTER"/>
    <property type="match status" value="1"/>
</dbReference>
<evidence type="ECO:0000256" key="1">
    <source>
        <dbReference type="ARBA" id="ARBA00004651"/>
    </source>
</evidence>
<evidence type="ECO:0000256" key="6">
    <source>
        <dbReference type="SAM" id="Phobius"/>
    </source>
</evidence>
<evidence type="ECO:0000256" key="2">
    <source>
        <dbReference type="ARBA" id="ARBA00022475"/>
    </source>
</evidence>
<proteinExistence type="predicted"/>
<dbReference type="Gene3D" id="1.10.3730.20">
    <property type="match status" value="1"/>
</dbReference>
<dbReference type="Proteomes" id="UP000490060">
    <property type="component" value="Unassembled WGS sequence"/>
</dbReference>
<evidence type="ECO:0000256" key="5">
    <source>
        <dbReference type="ARBA" id="ARBA00023136"/>
    </source>
</evidence>
<evidence type="ECO:0000256" key="3">
    <source>
        <dbReference type="ARBA" id="ARBA00022692"/>
    </source>
</evidence>
<feature type="transmembrane region" description="Helical" evidence="6">
    <location>
        <begin position="183"/>
        <end position="202"/>
    </location>
</feature>
<evidence type="ECO:0000259" key="7">
    <source>
        <dbReference type="Pfam" id="PF00892"/>
    </source>
</evidence>
<comment type="subcellular location">
    <subcellularLocation>
        <location evidence="1">Cell membrane</location>
        <topology evidence="1">Multi-pass membrane protein</topology>
    </subcellularLocation>
</comment>
<name>A0A2I2M934_9FLAO</name>
<protein>
    <submittedName>
        <fullName evidence="8">Multidrug transporter</fullName>
    </submittedName>
</protein>
<dbReference type="SUPFAM" id="SSF103481">
    <property type="entry name" value="Multidrug resistance efflux transporter EmrE"/>
    <property type="match status" value="2"/>
</dbReference>
<keyword evidence="2" id="KW-1003">Cell membrane</keyword>
<feature type="transmembrane region" description="Helical" evidence="6">
    <location>
        <begin position="35"/>
        <end position="58"/>
    </location>
</feature>
<dbReference type="InterPro" id="IPR000620">
    <property type="entry name" value="EamA_dom"/>
</dbReference>
<evidence type="ECO:0000313" key="8">
    <source>
        <dbReference type="EMBL" id="SOU89042.1"/>
    </source>
</evidence>
<dbReference type="InterPro" id="IPR037185">
    <property type="entry name" value="EmrE-like"/>
</dbReference>
<feature type="domain" description="EamA" evidence="7">
    <location>
        <begin position="6"/>
        <end position="139"/>
    </location>
</feature>
<feature type="transmembrane region" description="Helical" evidence="6">
    <location>
        <begin position="125"/>
        <end position="145"/>
    </location>
</feature>
<dbReference type="PANTHER" id="PTHR32322">
    <property type="entry name" value="INNER MEMBRANE TRANSPORTER"/>
    <property type="match status" value="1"/>
</dbReference>
<dbReference type="Pfam" id="PF00892">
    <property type="entry name" value="EamA"/>
    <property type="match status" value="2"/>
</dbReference>
<feature type="transmembrane region" description="Helical" evidence="6">
    <location>
        <begin position="222"/>
        <end position="241"/>
    </location>
</feature>
<sequence>MNQRTLALIAASIATLIYGVTFTVAKEVMPMYIKPFAFIVLRVAGATTVFWALGFFVNAKSIEKSDYKKILITAFFGVGLNMLTFFKGLSYTTPISASVMMVTAPILVLIFASILLKERLMPRKIIGVIVGLVGAIILIAYGSSANAAAKNIMLGNFLVFVNAASYAMYLVQAKKLIAKYHPIVFVKWLYLFGLLFVLPFGLSELMEVQWQIMPISIYLKAGFVVLFTTCITYLCNLFALARLKPTTVSVFIYLQPVIASIYALMVGSDSFNTVKIVATLFIFLGVFLVTKQAEVVVKNK</sequence>
<dbReference type="GeneID" id="79925485"/>
<keyword evidence="5 6" id="KW-0472">Membrane</keyword>
<feature type="transmembrane region" description="Helical" evidence="6">
    <location>
        <begin position="95"/>
        <end position="116"/>
    </location>
</feature>
<keyword evidence="4 6" id="KW-1133">Transmembrane helix</keyword>
<dbReference type="GO" id="GO:0005886">
    <property type="term" value="C:plasma membrane"/>
    <property type="evidence" value="ECO:0007669"/>
    <property type="project" value="UniProtKB-SubCell"/>
</dbReference>
<accession>A0A2I2M934</accession>
<dbReference type="EMBL" id="OENE01000023">
    <property type="protein sequence ID" value="SOU89042.1"/>
    <property type="molecule type" value="Genomic_DNA"/>
</dbReference>
<dbReference type="RefSeq" id="WP_172505473.1">
    <property type="nucleotide sequence ID" value="NZ_JAFMUG010000001.1"/>
</dbReference>
<reference evidence="8 9" key="1">
    <citation type="submission" date="2017-11" db="EMBL/GenBank/DDBJ databases">
        <authorList>
            <person name="Duchaud E."/>
        </authorList>
    </citation>
    <scope>NUCLEOTIDE SEQUENCE [LARGE SCALE GENOMIC DNA]</scope>
    <source>
        <strain evidence="8 9">TNO010</strain>
    </source>
</reference>
<evidence type="ECO:0000313" key="9">
    <source>
        <dbReference type="Proteomes" id="UP000490060"/>
    </source>
</evidence>
<feature type="transmembrane region" description="Helical" evidence="6">
    <location>
        <begin position="151"/>
        <end position="171"/>
    </location>
</feature>
<dbReference type="AlphaFoldDB" id="A0A2I2M934"/>
<feature type="transmembrane region" description="Helical" evidence="6">
    <location>
        <begin position="271"/>
        <end position="290"/>
    </location>
</feature>